<keyword evidence="5" id="KW-0677">Repeat</keyword>
<dbReference type="EMBL" id="KI927480">
    <property type="protein sequence ID" value="ETW63197.1"/>
    <property type="molecule type" value="Genomic_DNA"/>
</dbReference>
<dbReference type="PANTHER" id="PTHR14344:SF3">
    <property type="entry name" value="WD REPEAT-CONTAINING PROTEIN 6"/>
    <property type="match status" value="1"/>
</dbReference>
<dbReference type="InterPro" id="IPR015943">
    <property type="entry name" value="WD40/YVTN_repeat-like_dom_sf"/>
</dbReference>
<dbReference type="InterPro" id="IPR051973">
    <property type="entry name" value="tRNA_Anticodon_Mtase-Reg"/>
</dbReference>
<sequence length="648" mass="77065">MNNIHDNIFICCFKEKKFVLYDMKKKTEYLSVECGGFRRPLSVFMKSLSNSSLSFSLCFCKEKNIYFSFKNINNKTNNIIPYEQIYYNSDFHAKNVSFLLWFDENYFCTCSEDGTIKLMYINKKKNIRNREHIQKTKQNKNVKVNNMKDIKNDIFNNNNYNIYDKKKKINYLKYELRIIQNIYNHTEPIFYMSFLKSPFYFSRKFKLFISVGAKNSANIFYAFVHNENSNGSGTYKEYTNNCPNNNNKNNNNKNNNNKNNILGNTIMPNNIDNSKKNAPIIYHLEKLRTHQFSSDLRYLCVHGFFNIISKVEYTYVIQTNIFIGTSIGYIFHYTGLYEFTIYNKIIFSKIIKRATIISTYNLNSTILSLSWKQICINRNYDNIDGKNIYDINNTNDNNIYDKNNTNDNNIYDNNTNDNNIYDKNNIMSLKNYDMPPKEQYITNDNIFITKDQYKTNFTKYELVNILFCGLNNGMIIIYQLDKKLKLLKKIHIHQNGINKICVKKKQKDYLQIYTCSDDQSINILIFKMIYIQNNKLKKLIIIQNTKCTHAHLSSIRSLYMFSNYLLSVSWDQYIHIWKIQKNEKKIYFLNKIRQIKTSVYDVSCINSFVRKKYKNIQNNQNNSIKYKVYLCVSGINGSMEVFHLKFVP</sequence>
<evidence type="ECO:0000256" key="4">
    <source>
        <dbReference type="ARBA" id="ARBA00022694"/>
    </source>
</evidence>
<dbReference type="InterPro" id="IPR036322">
    <property type="entry name" value="WD40_repeat_dom_sf"/>
</dbReference>
<accession>A0A024XCA0</accession>
<name>A0A024XCA0_PLAFC</name>
<evidence type="ECO:0000256" key="2">
    <source>
        <dbReference type="ARBA" id="ARBA00022490"/>
    </source>
</evidence>
<evidence type="ECO:0000256" key="6">
    <source>
        <dbReference type="ARBA" id="ARBA00038255"/>
    </source>
</evidence>
<keyword evidence="3" id="KW-0853">WD repeat</keyword>
<dbReference type="Pfam" id="PF00400">
    <property type="entry name" value="WD40"/>
    <property type="match status" value="2"/>
</dbReference>
<dbReference type="Proteomes" id="UP000030694">
    <property type="component" value="Unassembled WGS sequence"/>
</dbReference>
<proteinExistence type="inferred from homology"/>
<dbReference type="SMART" id="SM00320">
    <property type="entry name" value="WD40"/>
    <property type="match status" value="3"/>
</dbReference>
<evidence type="ECO:0000256" key="1">
    <source>
        <dbReference type="ARBA" id="ARBA00004496"/>
    </source>
</evidence>
<organism evidence="7 8">
    <name type="scientific">Plasmodium falciparum (isolate Camp / Malaysia)</name>
    <dbReference type="NCBI Taxonomy" id="5835"/>
    <lineage>
        <taxon>Eukaryota</taxon>
        <taxon>Sar</taxon>
        <taxon>Alveolata</taxon>
        <taxon>Apicomplexa</taxon>
        <taxon>Aconoidasida</taxon>
        <taxon>Haemosporida</taxon>
        <taxon>Plasmodiidae</taxon>
        <taxon>Plasmodium</taxon>
        <taxon>Plasmodium (Laverania)</taxon>
    </lineage>
</organism>
<dbReference type="Gene3D" id="2.130.10.10">
    <property type="entry name" value="YVTN repeat-like/Quinoprotein amine dehydrogenase"/>
    <property type="match status" value="1"/>
</dbReference>
<comment type="subcellular location">
    <subcellularLocation>
        <location evidence="1">Cytoplasm</location>
    </subcellularLocation>
</comment>
<reference evidence="7 8" key="1">
    <citation type="submission" date="2013-02" db="EMBL/GenBank/DDBJ databases">
        <title>The Genome Annotation of Plasmodium falciparum CAMP/Malaysia.</title>
        <authorList>
            <consortium name="The Broad Institute Genome Sequencing Platform"/>
            <consortium name="The Broad Institute Genome Sequencing Center for Infectious Disease"/>
            <person name="Neafsey D."/>
            <person name="Hoffman S."/>
            <person name="Volkman S."/>
            <person name="Rosenthal P."/>
            <person name="Walker B."/>
            <person name="Young S.K."/>
            <person name="Zeng Q."/>
            <person name="Gargeya S."/>
            <person name="Fitzgerald M."/>
            <person name="Haas B."/>
            <person name="Abouelleil A."/>
            <person name="Allen A.W."/>
            <person name="Alvarado L."/>
            <person name="Arachchi H.M."/>
            <person name="Berlin A.M."/>
            <person name="Chapman S.B."/>
            <person name="Gainer-Dewar J."/>
            <person name="Goldberg J."/>
            <person name="Griggs A."/>
            <person name="Gujja S."/>
            <person name="Hansen M."/>
            <person name="Howarth C."/>
            <person name="Imamovic A."/>
            <person name="Ireland A."/>
            <person name="Larimer J."/>
            <person name="McCowan C."/>
            <person name="Murphy C."/>
            <person name="Pearson M."/>
            <person name="Poon T.W."/>
            <person name="Priest M."/>
            <person name="Roberts A."/>
            <person name="Saif S."/>
            <person name="Shea T."/>
            <person name="Sisk P."/>
            <person name="Sykes S."/>
            <person name="Wortman J."/>
            <person name="Nusbaum C."/>
            <person name="Birren B."/>
        </authorList>
    </citation>
    <scope>NUCLEOTIDE SEQUENCE [LARGE SCALE GENOMIC DNA]</scope>
    <source>
        <strain evidence="7 8">CAMP/Malaysia</strain>
    </source>
</reference>
<dbReference type="PANTHER" id="PTHR14344">
    <property type="entry name" value="WD REPEAT PROTEIN"/>
    <property type="match status" value="1"/>
</dbReference>
<comment type="similarity">
    <text evidence="6">Belongs to the WD repeat WDR6 family.</text>
</comment>
<dbReference type="AlphaFoldDB" id="A0A024XCA0"/>
<protein>
    <recommendedName>
        <fullName evidence="9">WD repeat-containing protein</fullName>
    </recommendedName>
</protein>
<evidence type="ECO:0008006" key="9">
    <source>
        <dbReference type="Google" id="ProtNLM"/>
    </source>
</evidence>
<dbReference type="InterPro" id="IPR001680">
    <property type="entry name" value="WD40_rpt"/>
</dbReference>
<evidence type="ECO:0000256" key="5">
    <source>
        <dbReference type="ARBA" id="ARBA00022737"/>
    </source>
</evidence>
<dbReference type="GO" id="GO:0030488">
    <property type="term" value="P:tRNA methylation"/>
    <property type="evidence" value="ECO:0007669"/>
    <property type="project" value="TreeGrafter"/>
</dbReference>
<dbReference type="SUPFAM" id="SSF50978">
    <property type="entry name" value="WD40 repeat-like"/>
    <property type="match status" value="2"/>
</dbReference>
<reference evidence="7 8" key="2">
    <citation type="submission" date="2013-02" db="EMBL/GenBank/DDBJ databases">
        <title>The Genome Sequence of Plasmodium falciparum CAMP/Malaysia.</title>
        <authorList>
            <consortium name="The Broad Institute Genome Sequencing Platform"/>
            <consortium name="The Broad Institute Genome Sequencing Center for Infectious Disease"/>
            <person name="Neafsey D."/>
            <person name="Cheeseman I."/>
            <person name="Volkman S."/>
            <person name="Adams J."/>
            <person name="Walker B."/>
            <person name="Young S.K."/>
            <person name="Zeng Q."/>
            <person name="Gargeya S."/>
            <person name="Fitzgerald M."/>
            <person name="Haas B."/>
            <person name="Abouelleil A."/>
            <person name="Alvarado L."/>
            <person name="Arachchi H.M."/>
            <person name="Berlin A.M."/>
            <person name="Chapman S.B."/>
            <person name="Dewar J."/>
            <person name="Goldberg J."/>
            <person name="Griggs A."/>
            <person name="Gujja S."/>
            <person name="Hansen M."/>
            <person name="Howarth C."/>
            <person name="Imamovic A."/>
            <person name="Larimer J."/>
            <person name="McCowan C."/>
            <person name="Murphy C."/>
            <person name="Neiman D."/>
            <person name="Pearson M."/>
            <person name="Priest M."/>
            <person name="Roberts A."/>
            <person name="Saif S."/>
            <person name="Shea T."/>
            <person name="Sisk P."/>
            <person name="Sykes S."/>
            <person name="Wortman J."/>
            <person name="Nusbaum C."/>
            <person name="Birren B."/>
        </authorList>
    </citation>
    <scope>NUCLEOTIDE SEQUENCE [LARGE SCALE GENOMIC DNA]</scope>
    <source>
        <strain evidence="7 8">CAMP/Malaysia</strain>
    </source>
</reference>
<evidence type="ECO:0000313" key="7">
    <source>
        <dbReference type="EMBL" id="ETW63197.1"/>
    </source>
</evidence>
<keyword evidence="4" id="KW-0819">tRNA processing</keyword>
<dbReference type="GO" id="GO:0005737">
    <property type="term" value="C:cytoplasm"/>
    <property type="evidence" value="ECO:0007669"/>
    <property type="project" value="UniProtKB-SubCell"/>
</dbReference>
<evidence type="ECO:0000313" key="8">
    <source>
        <dbReference type="Proteomes" id="UP000030694"/>
    </source>
</evidence>
<gene>
    <name evidence="7" type="ORF">PFMC_01179</name>
</gene>
<evidence type="ECO:0000256" key="3">
    <source>
        <dbReference type="ARBA" id="ARBA00022574"/>
    </source>
</evidence>
<keyword evidence="2" id="KW-0963">Cytoplasm</keyword>